<gene>
    <name evidence="1" type="ORF">DWW08_18275</name>
</gene>
<evidence type="ECO:0000313" key="2">
    <source>
        <dbReference type="Proteomes" id="UP000286270"/>
    </source>
</evidence>
<comment type="caution">
    <text evidence="1">The sequence shown here is derived from an EMBL/GenBank/DDBJ whole genome shotgun (WGS) entry which is preliminary data.</text>
</comment>
<evidence type="ECO:0000313" key="1">
    <source>
        <dbReference type="EMBL" id="RGV49567.1"/>
    </source>
</evidence>
<proteinExistence type="predicted"/>
<dbReference type="AlphaFoldDB" id="A0A412XWW5"/>
<dbReference type="Proteomes" id="UP000286270">
    <property type="component" value="Unassembled WGS sequence"/>
</dbReference>
<name>A0A412XWW5_BACFG</name>
<protein>
    <submittedName>
        <fullName evidence="1">Uncharacterized protein</fullName>
    </submittedName>
</protein>
<dbReference type="EMBL" id="QRZH01000019">
    <property type="protein sequence ID" value="RGV49567.1"/>
    <property type="molecule type" value="Genomic_DNA"/>
</dbReference>
<accession>A0A412XWW5</accession>
<dbReference type="RefSeq" id="WP_122143288.1">
    <property type="nucleotide sequence ID" value="NZ_CAXSXC010000007.1"/>
</dbReference>
<reference evidence="1 2" key="1">
    <citation type="submission" date="2018-08" db="EMBL/GenBank/DDBJ databases">
        <title>A genome reference for cultivated species of the human gut microbiota.</title>
        <authorList>
            <person name="Zou Y."/>
            <person name="Xue W."/>
            <person name="Luo G."/>
        </authorList>
    </citation>
    <scope>NUCLEOTIDE SEQUENCE [LARGE SCALE GENOMIC DNA]</scope>
    <source>
        <strain evidence="1 2">AF14-26</strain>
    </source>
</reference>
<sequence length="73" mass="8502">MEDLFGNEIKPIKMYNRDSAGRFSDEKTAKYERALKDAGKYKQMYLAAQSRMKGMANMLRMKEELISKMKNNG</sequence>
<organism evidence="1 2">
    <name type="scientific">Bacteroides fragilis</name>
    <dbReference type="NCBI Taxonomy" id="817"/>
    <lineage>
        <taxon>Bacteria</taxon>
        <taxon>Pseudomonadati</taxon>
        <taxon>Bacteroidota</taxon>
        <taxon>Bacteroidia</taxon>
        <taxon>Bacteroidales</taxon>
        <taxon>Bacteroidaceae</taxon>
        <taxon>Bacteroides</taxon>
    </lineage>
</organism>